<proteinExistence type="inferred from homology"/>
<dbReference type="PANTHER" id="PTHR13370">
    <property type="entry name" value="RNA METHYLASE-RELATED"/>
    <property type="match status" value="1"/>
</dbReference>
<dbReference type="RefSeq" id="WP_345244831.1">
    <property type="nucleotide sequence ID" value="NZ_BAABHD010000030.1"/>
</dbReference>
<keyword evidence="5" id="KW-0949">S-adenosyl-L-methionine</keyword>
<evidence type="ECO:0000256" key="3">
    <source>
        <dbReference type="ARBA" id="ARBA00022603"/>
    </source>
</evidence>
<keyword evidence="4" id="KW-0808">Transferase</keyword>
<evidence type="ECO:0000256" key="4">
    <source>
        <dbReference type="ARBA" id="ARBA00022679"/>
    </source>
</evidence>
<dbReference type="InterPro" id="IPR029063">
    <property type="entry name" value="SAM-dependent_MTases_sf"/>
</dbReference>
<dbReference type="InterPro" id="IPR002295">
    <property type="entry name" value="N4/N6-MTase_EcoPI_Mod-like"/>
</dbReference>
<reference evidence="10" key="1">
    <citation type="journal article" date="2019" name="Int. J. Syst. Evol. Microbiol.">
        <title>The Global Catalogue of Microorganisms (GCM) 10K type strain sequencing project: providing services to taxonomists for standard genome sequencing and annotation.</title>
        <authorList>
            <consortium name="The Broad Institute Genomics Platform"/>
            <consortium name="The Broad Institute Genome Sequencing Center for Infectious Disease"/>
            <person name="Wu L."/>
            <person name="Ma J."/>
        </authorList>
    </citation>
    <scope>NUCLEOTIDE SEQUENCE [LARGE SCALE GENOMIC DNA]</scope>
    <source>
        <strain evidence="10">JCM 17927</strain>
    </source>
</reference>
<evidence type="ECO:0000259" key="8">
    <source>
        <dbReference type="Pfam" id="PF01555"/>
    </source>
</evidence>
<evidence type="ECO:0000313" key="9">
    <source>
        <dbReference type="EMBL" id="GAA4458786.1"/>
    </source>
</evidence>
<keyword evidence="10" id="KW-1185">Reference proteome</keyword>
<sequence length="846" mass="96493">MIESIKYTQDKRAHIPSKEEAGMEPTNKTEASYIKNPVTHRGQDPELYWLDKYGNDDRDELLKVDIRSLYRHEHISPELLIQNLYKLKEQPNPQLDLFSMFGNALQMDELDKVADYYQYSDNWKNRLIQGDSLLVMASLLEREGMASKVQTIYFDPPYGIKYGSNWQIKLNNRDVKDGSDEHLTGEPEMIKAFRDTWEKGIHSYLSYLRDRLLIAKELLTKSGSCFVQISDTNVHLVRCIMDEVFGSENFVSLITFVKTTSSTSKLISSVNDYIVWYAKDIDYLKYRQLYKSKEVMGEGASAYNKVELPNGQRRLLSKAERDDLALLPPGSKLYRLSDITSQSPGSRYTVTLNGKDYYPKGYWKTEEKSMINLIKANRIEPSSNSLNYVRYLDDFPAYAINNVWSDVGVSGAEGKWYVVQTTKSVIQRCLLMTTDPGDLVLDPTCGSGTTAYAAEQWGRRWITIDTSRIALNIAKTRLMTATFPYYTLYDEKTSDIRQGFIYKKVPHITLKSLANGEPAEEETLYDQPQVDNKKLRVAGPFTVETLQNFEPVSPQELDSDNLSQSEVEDTNTFEQRIFEHLKSAGIKNGIRNENAVFKRVERRGSALLHAEGFYNDAEGKERKAYIHIGPKFGTVSKQAVNDSVKECRAAGDADWLIILGFSFESDISNQSVTTSVGAFEVTKVRMHDDLLQEGLTKKNVRSAASFVTIGETEINLHRSGNEVTTEICGLDIYDPMRDEVKPRNIADIAYWMVDDDYDGSNFIVKQVFFCGGDKDEFDKFKKGLNDLTKQGTKKKAEKTLKIELDHDAWDRLYGHRSHPIPYKPGKKIAVRVISQFGEEITEVLTL</sequence>
<gene>
    <name evidence="9" type="ORF">GCM10023189_31580</name>
</gene>
<feature type="compositionally biased region" description="Basic and acidic residues" evidence="7">
    <location>
        <begin position="8"/>
        <end position="21"/>
    </location>
</feature>
<dbReference type="Proteomes" id="UP001501175">
    <property type="component" value="Unassembled WGS sequence"/>
</dbReference>
<evidence type="ECO:0000256" key="2">
    <source>
        <dbReference type="ARBA" id="ARBA00011900"/>
    </source>
</evidence>
<comment type="similarity">
    <text evidence="1">Belongs to the N(4)/N(6)-methyltransferase family.</text>
</comment>
<dbReference type="SUPFAM" id="SSF53335">
    <property type="entry name" value="S-adenosyl-L-methionine-dependent methyltransferases"/>
    <property type="match status" value="1"/>
</dbReference>
<dbReference type="EMBL" id="BAABHD010000030">
    <property type="protein sequence ID" value="GAA4458786.1"/>
    <property type="molecule type" value="Genomic_DNA"/>
</dbReference>
<dbReference type="EC" id="2.1.1.72" evidence="2"/>
<dbReference type="PROSITE" id="PS00092">
    <property type="entry name" value="N6_MTASE"/>
    <property type="match status" value="1"/>
</dbReference>
<comment type="caution">
    <text evidence="9">The sequence shown here is derived from an EMBL/GenBank/DDBJ whole genome shotgun (WGS) entry which is preliminary data.</text>
</comment>
<evidence type="ECO:0000256" key="7">
    <source>
        <dbReference type="SAM" id="MobiDB-lite"/>
    </source>
</evidence>
<dbReference type="PRINTS" id="PR00506">
    <property type="entry name" value="D21N6MTFRASE"/>
</dbReference>
<comment type="catalytic activity">
    <reaction evidence="6">
        <text>a 2'-deoxyadenosine in DNA + S-adenosyl-L-methionine = an N(6)-methyl-2'-deoxyadenosine in DNA + S-adenosyl-L-homocysteine + H(+)</text>
        <dbReference type="Rhea" id="RHEA:15197"/>
        <dbReference type="Rhea" id="RHEA-COMP:12418"/>
        <dbReference type="Rhea" id="RHEA-COMP:12419"/>
        <dbReference type="ChEBI" id="CHEBI:15378"/>
        <dbReference type="ChEBI" id="CHEBI:57856"/>
        <dbReference type="ChEBI" id="CHEBI:59789"/>
        <dbReference type="ChEBI" id="CHEBI:90615"/>
        <dbReference type="ChEBI" id="CHEBI:90616"/>
        <dbReference type="EC" id="2.1.1.72"/>
    </reaction>
</comment>
<dbReference type="InterPro" id="IPR002941">
    <property type="entry name" value="DNA_methylase_N4/N6"/>
</dbReference>
<feature type="region of interest" description="Disordered" evidence="7">
    <location>
        <begin position="1"/>
        <end position="29"/>
    </location>
</feature>
<keyword evidence="3" id="KW-0489">Methyltransferase</keyword>
<feature type="domain" description="DNA methylase N-4/N-6" evidence="8">
    <location>
        <begin position="149"/>
        <end position="475"/>
    </location>
</feature>
<organism evidence="9 10">
    <name type="scientific">Nibrella saemangeumensis</name>
    <dbReference type="NCBI Taxonomy" id="1084526"/>
    <lineage>
        <taxon>Bacteria</taxon>
        <taxon>Pseudomonadati</taxon>
        <taxon>Bacteroidota</taxon>
        <taxon>Cytophagia</taxon>
        <taxon>Cytophagales</taxon>
        <taxon>Spirosomataceae</taxon>
        <taxon>Nibrella</taxon>
    </lineage>
</organism>
<evidence type="ECO:0000256" key="1">
    <source>
        <dbReference type="ARBA" id="ARBA00006594"/>
    </source>
</evidence>
<name>A0ABP8N2K9_9BACT</name>
<dbReference type="InterPro" id="IPR002052">
    <property type="entry name" value="DNA_methylase_N6_adenine_CS"/>
</dbReference>
<dbReference type="Gene3D" id="3.40.50.150">
    <property type="entry name" value="Vaccinia Virus protein VP39"/>
    <property type="match status" value="1"/>
</dbReference>
<evidence type="ECO:0000313" key="10">
    <source>
        <dbReference type="Proteomes" id="UP001501175"/>
    </source>
</evidence>
<evidence type="ECO:0000256" key="6">
    <source>
        <dbReference type="ARBA" id="ARBA00047942"/>
    </source>
</evidence>
<evidence type="ECO:0000256" key="5">
    <source>
        <dbReference type="ARBA" id="ARBA00022691"/>
    </source>
</evidence>
<protein>
    <recommendedName>
        <fullName evidence="2">site-specific DNA-methyltransferase (adenine-specific)</fullName>
        <ecNumber evidence="2">2.1.1.72</ecNumber>
    </recommendedName>
</protein>
<dbReference type="PANTHER" id="PTHR13370:SF16">
    <property type="entry name" value="SITE-SPECIFIC DNA-METHYLTRANSFERASE (ADENINE-SPECIFIC)"/>
    <property type="match status" value="1"/>
</dbReference>
<accession>A0ABP8N2K9</accession>
<dbReference type="Pfam" id="PF01555">
    <property type="entry name" value="N6_N4_Mtase"/>
    <property type="match status" value="1"/>
</dbReference>